<dbReference type="InterPro" id="IPR003399">
    <property type="entry name" value="Mce/MlaD"/>
</dbReference>
<feature type="signal peptide" evidence="1">
    <location>
        <begin position="1"/>
        <end position="22"/>
    </location>
</feature>
<evidence type="ECO:0000256" key="1">
    <source>
        <dbReference type="SAM" id="SignalP"/>
    </source>
</evidence>
<accession>A0A917RIL8</accession>
<dbReference type="GO" id="GO:0005576">
    <property type="term" value="C:extracellular region"/>
    <property type="evidence" value="ECO:0007669"/>
    <property type="project" value="TreeGrafter"/>
</dbReference>
<reference evidence="3" key="1">
    <citation type="journal article" date="2014" name="Int. J. Syst. Evol. Microbiol.">
        <title>Complete genome sequence of Corynebacterium casei LMG S-19264T (=DSM 44701T), isolated from a smear-ripened cheese.</title>
        <authorList>
            <consortium name="US DOE Joint Genome Institute (JGI-PGF)"/>
            <person name="Walter F."/>
            <person name="Albersmeier A."/>
            <person name="Kalinowski J."/>
            <person name="Ruckert C."/>
        </authorList>
    </citation>
    <scope>NUCLEOTIDE SEQUENCE</scope>
    <source>
        <strain evidence="3">CGMCC 4.3508</strain>
    </source>
</reference>
<sequence>MKLSTRIRSGIGVLALSGAVLATSSCSLGPKDVPVFRGTPSNGYDVTIEFASVMSLPDGAHVMMNGLKVGAVDAVEVAPESARVTVRFDSDTRVPDDVRAVIRQNTLLGDTYIGLDRSAGDAATGFLAEGATIAVDRTASPPQLEDTIAVLAYFVNGGSIQRIQDAMSKINTVMPEMADVRNMASTVAVDLRDLAQNTGEIDRMLNGFDATAQAINTRSDVLSTVFTDTAIHFWYRWAHNIVGYVSKALPGIGSIFEGGNWMVPMLESLADTSAMGRQIWDDAPATAAQLSEFLRTTVLPFAERPAVDVLSVESASGNQMIGDVENLLRMLGAVK</sequence>
<dbReference type="AlphaFoldDB" id="A0A917RIL8"/>
<dbReference type="InterPro" id="IPR052336">
    <property type="entry name" value="MlaD_Phospholipid_Transporter"/>
</dbReference>
<organism evidence="3 4">
    <name type="scientific">Nocardia jinanensis</name>
    <dbReference type="NCBI Taxonomy" id="382504"/>
    <lineage>
        <taxon>Bacteria</taxon>
        <taxon>Bacillati</taxon>
        <taxon>Actinomycetota</taxon>
        <taxon>Actinomycetes</taxon>
        <taxon>Mycobacteriales</taxon>
        <taxon>Nocardiaceae</taxon>
        <taxon>Nocardia</taxon>
    </lineage>
</organism>
<dbReference type="PROSITE" id="PS51257">
    <property type="entry name" value="PROKAR_LIPOPROTEIN"/>
    <property type="match status" value="1"/>
</dbReference>
<evidence type="ECO:0000259" key="2">
    <source>
        <dbReference type="Pfam" id="PF02470"/>
    </source>
</evidence>
<keyword evidence="1" id="KW-0732">Signal</keyword>
<reference evidence="3" key="2">
    <citation type="submission" date="2020-09" db="EMBL/GenBank/DDBJ databases">
        <authorList>
            <person name="Sun Q."/>
            <person name="Zhou Y."/>
        </authorList>
    </citation>
    <scope>NUCLEOTIDE SEQUENCE</scope>
    <source>
        <strain evidence="3">CGMCC 4.3508</strain>
    </source>
</reference>
<dbReference type="PANTHER" id="PTHR33371:SF15">
    <property type="entry name" value="LIPOPROTEIN LPRN"/>
    <property type="match status" value="1"/>
</dbReference>
<feature type="domain" description="Mce/MlaD" evidence="2">
    <location>
        <begin position="42"/>
        <end position="116"/>
    </location>
</feature>
<name>A0A917RIL8_9NOCA</name>
<evidence type="ECO:0000313" key="3">
    <source>
        <dbReference type="EMBL" id="GGL10193.1"/>
    </source>
</evidence>
<proteinExistence type="predicted"/>
<protein>
    <submittedName>
        <fullName evidence="3">Mce family protein Mce4C</fullName>
    </submittedName>
</protein>
<dbReference type="EMBL" id="BMMH01000004">
    <property type="protein sequence ID" value="GGL10193.1"/>
    <property type="molecule type" value="Genomic_DNA"/>
</dbReference>
<keyword evidence="4" id="KW-1185">Reference proteome</keyword>
<dbReference type="Proteomes" id="UP000638263">
    <property type="component" value="Unassembled WGS sequence"/>
</dbReference>
<feature type="chain" id="PRO_5038431943" evidence="1">
    <location>
        <begin position="23"/>
        <end position="335"/>
    </location>
</feature>
<dbReference type="Pfam" id="PF02470">
    <property type="entry name" value="MlaD"/>
    <property type="match status" value="1"/>
</dbReference>
<comment type="caution">
    <text evidence="3">The sequence shown here is derived from an EMBL/GenBank/DDBJ whole genome shotgun (WGS) entry which is preliminary data.</text>
</comment>
<evidence type="ECO:0000313" key="4">
    <source>
        <dbReference type="Proteomes" id="UP000638263"/>
    </source>
</evidence>
<dbReference type="PANTHER" id="PTHR33371">
    <property type="entry name" value="INTERMEMBRANE PHOSPHOLIPID TRANSPORT SYSTEM BINDING PROTEIN MLAD-RELATED"/>
    <property type="match status" value="1"/>
</dbReference>
<gene>
    <name evidence="3" type="primary">mce4C</name>
    <name evidence="3" type="ORF">GCM10011588_25800</name>
</gene>